<dbReference type="RefSeq" id="WP_073197388.1">
    <property type="nucleotide sequence ID" value="NZ_FQXO01000064.1"/>
</dbReference>
<dbReference type="AlphaFoldDB" id="A0A1M5VLP4"/>
<protein>
    <submittedName>
        <fullName evidence="1">Uncharacterized protein</fullName>
    </submittedName>
</protein>
<dbReference type="OrthoDB" id="1966516at2"/>
<evidence type="ECO:0000313" key="2">
    <source>
        <dbReference type="Proteomes" id="UP000183967"/>
    </source>
</evidence>
<keyword evidence="2" id="KW-1185">Reference proteome</keyword>
<dbReference type="Proteomes" id="UP000183967">
    <property type="component" value="Unassembled WGS sequence"/>
</dbReference>
<dbReference type="EMBL" id="FQXO01000064">
    <property type="protein sequence ID" value="SHH76159.1"/>
    <property type="molecule type" value="Genomic_DNA"/>
</dbReference>
<proteinExistence type="predicted"/>
<name>A0A1M5VLP4_9FIRM</name>
<organism evidence="1 2">
    <name type="scientific">Caloranaerobacter azorensis DSM 13643</name>
    <dbReference type="NCBI Taxonomy" id="1121264"/>
    <lineage>
        <taxon>Bacteria</taxon>
        <taxon>Bacillati</taxon>
        <taxon>Bacillota</taxon>
        <taxon>Tissierellia</taxon>
        <taxon>Tissierellales</taxon>
        <taxon>Thermohalobacteraceae</taxon>
        <taxon>Caloranaerobacter</taxon>
    </lineage>
</organism>
<accession>A0A1M5VLP4</accession>
<sequence>MKIIYDKNTKKVLYHTGTNLMFPEGPPNEALDLKENMATFSLHDTEDAEKVQQVLNAKEYELVFDENDKPVDVRIIQTLEEYLSSIPPTKEEINKQVISKIRERYDINAEFKMQRLGLQNPNDPKYQEYLQYVQECIAWGDAEKAKYGY</sequence>
<gene>
    <name evidence="1" type="ORF">SAMN02745135_02000</name>
</gene>
<reference evidence="2" key="1">
    <citation type="submission" date="2016-11" db="EMBL/GenBank/DDBJ databases">
        <authorList>
            <person name="Varghese N."/>
            <person name="Submissions S."/>
        </authorList>
    </citation>
    <scope>NUCLEOTIDE SEQUENCE [LARGE SCALE GENOMIC DNA]</scope>
    <source>
        <strain evidence="2">DSM 13643</strain>
    </source>
</reference>
<evidence type="ECO:0000313" key="1">
    <source>
        <dbReference type="EMBL" id="SHH76159.1"/>
    </source>
</evidence>